<dbReference type="EMBL" id="CAXDID020000029">
    <property type="protein sequence ID" value="CAL5992654.1"/>
    <property type="molecule type" value="Genomic_DNA"/>
</dbReference>
<dbReference type="Proteomes" id="UP001642409">
    <property type="component" value="Unassembled WGS sequence"/>
</dbReference>
<dbReference type="EMBL" id="CATOUU010000440">
    <property type="protein sequence ID" value="CAI9929570.1"/>
    <property type="molecule type" value="Genomic_DNA"/>
</dbReference>
<evidence type="ECO:0000313" key="3">
    <source>
        <dbReference type="EMBL" id="CAL5992654.1"/>
    </source>
</evidence>
<organism evidence="2">
    <name type="scientific">Hexamita inflata</name>
    <dbReference type="NCBI Taxonomy" id="28002"/>
    <lineage>
        <taxon>Eukaryota</taxon>
        <taxon>Metamonada</taxon>
        <taxon>Diplomonadida</taxon>
        <taxon>Hexamitidae</taxon>
        <taxon>Hexamitinae</taxon>
        <taxon>Hexamita</taxon>
    </lineage>
</organism>
<keyword evidence="1" id="KW-0472">Membrane</keyword>
<reference evidence="3 4" key="2">
    <citation type="submission" date="2024-07" db="EMBL/GenBank/DDBJ databases">
        <authorList>
            <person name="Akdeniz Z."/>
        </authorList>
    </citation>
    <scope>NUCLEOTIDE SEQUENCE [LARGE SCALE GENOMIC DNA]</scope>
</reference>
<keyword evidence="4" id="KW-1185">Reference proteome</keyword>
<evidence type="ECO:0000313" key="2">
    <source>
        <dbReference type="EMBL" id="CAI9929570.1"/>
    </source>
</evidence>
<reference evidence="2" key="1">
    <citation type="submission" date="2023-06" db="EMBL/GenBank/DDBJ databases">
        <authorList>
            <person name="Kurt Z."/>
        </authorList>
    </citation>
    <scope>NUCLEOTIDE SEQUENCE</scope>
</reference>
<comment type="caution">
    <text evidence="2">The sequence shown here is derived from an EMBL/GenBank/DDBJ whole genome shotgun (WGS) entry which is preliminary data.</text>
</comment>
<feature type="transmembrane region" description="Helical" evidence="1">
    <location>
        <begin position="124"/>
        <end position="140"/>
    </location>
</feature>
<evidence type="ECO:0000256" key="1">
    <source>
        <dbReference type="SAM" id="Phobius"/>
    </source>
</evidence>
<sequence>MKFKPPKACLQSFLNDGRNPSIVLSQSQPKDDQNSKYTMIDDQNDYKFNRQSTIDNHADIEWKYCFYQKQWSDEVGVVIQFLVVYKSIVYMQLQNCKLLIVFQSLTQSKQTIEIARTRSDRRRWLALFCLVLIFLFQLLQEMGFSQILKIDLCFPAIHKKLQQFNNIATDEILGFHLYNLI</sequence>
<keyword evidence="1" id="KW-1133">Transmembrane helix</keyword>
<accession>A0AA86P2G9</accession>
<protein>
    <submittedName>
        <fullName evidence="3">Hypothetical_protein</fullName>
    </submittedName>
</protein>
<keyword evidence="1" id="KW-0812">Transmembrane</keyword>
<name>A0AA86P2G9_9EUKA</name>
<dbReference type="AlphaFoldDB" id="A0AA86P2G9"/>
<proteinExistence type="predicted"/>
<evidence type="ECO:0000313" key="4">
    <source>
        <dbReference type="Proteomes" id="UP001642409"/>
    </source>
</evidence>
<gene>
    <name evidence="3" type="ORF">HINF_LOCUS12684</name>
    <name evidence="2" type="ORF">HINF_LOCUS17215</name>
</gene>